<proteinExistence type="predicted"/>
<reference evidence="2 3" key="1">
    <citation type="submission" date="2019-01" db="EMBL/GenBank/DDBJ databases">
        <authorList>
            <person name="Chen W.-M."/>
        </authorList>
    </citation>
    <scope>NUCLEOTIDE SEQUENCE [LARGE SCALE GENOMIC DNA]</scope>
    <source>
        <strain evidence="2 3">CCP-6</strain>
    </source>
</reference>
<accession>A0A437MCF5</accession>
<evidence type="ECO:0000313" key="2">
    <source>
        <dbReference type="EMBL" id="RVT95243.1"/>
    </source>
</evidence>
<organism evidence="2 3">
    <name type="scientific">Rhodovarius crocodyli</name>
    <dbReference type="NCBI Taxonomy" id="1979269"/>
    <lineage>
        <taxon>Bacteria</taxon>
        <taxon>Pseudomonadati</taxon>
        <taxon>Pseudomonadota</taxon>
        <taxon>Alphaproteobacteria</taxon>
        <taxon>Acetobacterales</taxon>
        <taxon>Roseomonadaceae</taxon>
        <taxon>Rhodovarius</taxon>
    </lineage>
</organism>
<dbReference type="OrthoDB" id="7549700at2"/>
<feature type="compositionally biased region" description="Basic and acidic residues" evidence="1">
    <location>
        <begin position="249"/>
        <end position="259"/>
    </location>
</feature>
<dbReference type="RefSeq" id="WP_127788731.1">
    <property type="nucleotide sequence ID" value="NZ_SACL01000006.1"/>
</dbReference>
<protein>
    <submittedName>
        <fullName evidence="2">DUF2213 domain-containing protein</fullName>
    </submittedName>
</protein>
<feature type="region of interest" description="Disordered" evidence="1">
    <location>
        <begin position="233"/>
        <end position="272"/>
    </location>
</feature>
<dbReference type="EMBL" id="SACL01000006">
    <property type="protein sequence ID" value="RVT95243.1"/>
    <property type="molecule type" value="Genomic_DNA"/>
</dbReference>
<dbReference type="InterPro" id="IPR016913">
    <property type="entry name" value="UCP029215"/>
</dbReference>
<sequence>MTTVADADMALDRSVRAFDKSGHLIVEMANLSKANVGGYLGREIPGWRDLRLDAERVYRLYRDADALAAAAPSFTGKPLMLVHRPQMAGDHDREVVVGAVGEAVWDAPFVRAPLTVWDGEGIAVIESGTQRELSCGYFYRADMTPGEIDGEAYDGRMVEITGNHVSLVTTGRAGPECIVGDQLPKEISMPTLTRKAALVKGALSEFLQPRLAADATLDGLDALLAKHFLAADEADEKEKPKAEDEDDEDKSKASDKPKGEDEDEEEEKREQAMDAAINARVKAGLSAEIAAIRAEQSAIREAERAVRPYVGEIAVAMDSAAEVYKFALDKLNVEVGADVPAAAYPHILKAQPVPGAFQPRKPLAMDAAGAKGLAERIPGVNRLKSA</sequence>
<dbReference type="Proteomes" id="UP000282957">
    <property type="component" value="Unassembled WGS sequence"/>
</dbReference>
<dbReference type="Pfam" id="PF09979">
    <property type="entry name" value="DUF2213"/>
    <property type="match status" value="1"/>
</dbReference>
<keyword evidence="3" id="KW-1185">Reference proteome</keyword>
<name>A0A437MCF5_9PROT</name>
<comment type="caution">
    <text evidence="2">The sequence shown here is derived from an EMBL/GenBank/DDBJ whole genome shotgun (WGS) entry which is preliminary data.</text>
</comment>
<evidence type="ECO:0000256" key="1">
    <source>
        <dbReference type="SAM" id="MobiDB-lite"/>
    </source>
</evidence>
<evidence type="ECO:0000313" key="3">
    <source>
        <dbReference type="Proteomes" id="UP000282957"/>
    </source>
</evidence>
<dbReference type="AlphaFoldDB" id="A0A437MCF5"/>
<gene>
    <name evidence="2" type="ORF">EOD42_16795</name>
</gene>